<name>A0A9P7HCY7_9HYPO</name>
<proteinExistence type="predicted"/>
<reference evidence="1" key="1">
    <citation type="journal article" date="2020" name="bioRxiv">
        <title>Historical genomics reveals the evolutionary mechanisms behind multiple outbreaks of the host-specific coffee wilt pathogen Fusarium xylarioides.</title>
        <authorList>
            <person name="Peck D."/>
            <person name="Nowell R.W."/>
            <person name="Flood J."/>
            <person name="Ryan M.J."/>
            <person name="Barraclough T.G."/>
        </authorList>
    </citation>
    <scope>NUCLEOTIDE SEQUENCE</scope>
    <source>
        <strain evidence="1">IMI 127659i</strain>
    </source>
</reference>
<keyword evidence="2" id="KW-1185">Reference proteome</keyword>
<dbReference type="AlphaFoldDB" id="A0A9P7HCY7"/>
<sequence>MSGLSRESGACVVGKACDWK</sequence>
<organism evidence="1 2">
    <name type="scientific">Fusarium xylarioides</name>
    <dbReference type="NCBI Taxonomy" id="221167"/>
    <lineage>
        <taxon>Eukaryota</taxon>
        <taxon>Fungi</taxon>
        <taxon>Dikarya</taxon>
        <taxon>Ascomycota</taxon>
        <taxon>Pezizomycotina</taxon>
        <taxon>Sordariomycetes</taxon>
        <taxon>Hypocreomycetidae</taxon>
        <taxon>Hypocreales</taxon>
        <taxon>Nectriaceae</taxon>
        <taxon>Fusarium</taxon>
        <taxon>Fusarium fujikuroi species complex</taxon>
    </lineage>
</organism>
<comment type="caution">
    <text evidence="1">The sequence shown here is derived from an EMBL/GenBank/DDBJ whole genome shotgun (WGS) entry which is preliminary data.</text>
</comment>
<dbReference type="Proteomes" id="UP000750502">
    <property type="component" value="Unassembled WGS sequence"/>
</dbReference>
<accession>A0A9P7HCY7</accession>
<reference evidence="1" key="2">
    <citation type="submission" date="2020-10" db="EMBL/GenBank/DDBJ databases">
        <authorList>
            <person name="Peck L.D."/>
            <person name="Nowell R.W."/>
            <person name="Flood J."/>
            <person name="Ryan M.J."/>
            <person name="Barraclough T.G."/>
        </authorList>
    </citation>
    <scope>NUCLEOTIDE SEQUENCE</scope>
    <source>
        <strain evidence="1">IMI 127659i</strain>
    </source>
</reference>
<evidence type="ECO:0000313" key="2">
    <source>
        <dbReference type="Proteomes" id="UP000750502"/>
    </source>
</evidence>
<evidence type="ECO:0000313" key="1">
    <source>
        <dbReference type="EMBL" id="KAG5742522.1"/>
    </source>
</evidence>
<protein>
    <submittedName>
        <fullName evidence="1">Uncharacterized protein</fullName>
    </submittedName>
</protein>
<feature type="non-terminal residue" evidence="1">
    <location>
        <position position="1"/>
    </location>
</feature>
<gene>
    <name evidence="1" type="ORF">H9Q72_014581</name>
</gene>
<dbReference type="EMBL" id="JADFTT010007925">
    <property type="protein sequence ID" value="KAG5742522.1"/>
    <property type="molecule type" value="Genomic_DNA"/>
</dbReference>